<keyword evidence="3" id="KW-1185">Reference proteome</keyword>
<dbReference type="PANTHER" id="PTHR43792">
    <property type="entry name" value="GNAT FAMILY, PUTATIVE (AFU_ORTHOLOGUE AFUA_3G00765)-RELATED-RELATED"/>
    <property type="match status" value="1"/>
</dbReference>
<protein>
    <submittedName>
        <fullName evidence="2">GNAT family N-acetyltransferase</fullName>
    </submittedName>
</protein>
<dbReference type="RefSeq" id="WP_420854405.1">
    <property type="nucleotide sequence ID" value="NZ_JAKUDL010000001.1"/>
</dbReference>
<gene>
    <name evidence="2" type="ORF">MJ923_02485</name>
</gene>
<dbReference type="InterPro" id="IPR016181">
    <property type="entry name" value="Acyl_CoA_acyltransferase"/>
</dbReference>
<proteinExistence type="predicted"/>
<organism evidence="2 3">
    <name type="scientific">Shewanella zhuhaiensis</name>
    <dbReference type="NCBI Taxonomy" id="2919576"/>
    <lineage>
        <taxon>Bacteria</taxon>
        <taxon>Pseudomonadati</taxon>
        <taxon>Pseudomonadota</taxon>
        <taxon>Gammaproteobacteria</taxon>
        <taxon>Alteromonadales</taxon>
        <taxon>Shewanellaceae</taxon>
        <taxon>Shewanella</taxon>
    </lineage>
</organism>
<reference evidence="2 3" key="1">
    <citation type="submission" date="2022-02" db="EMBL/GenBank/DDBJ databases">
        <title>The genome sequence of Shewanella sp. 3B26.</title>
        <authorList>
            <person name="Du J."/>
        </authorList>
    </citation>
    <scope>NUCLEOTIDE SEQUENCE [LARGE SCALE GENOMIC DNA]</scope>
    <source>
        <strain evidence="2 3">3B26</strain>
    </source>
</reference>
<comment type="caution">
    <text evidence="2">The sequence shown here is derived from an EMBL/GenBank/DDBJ whole genome shotgun (WGS) entry which is preliminary data.</text>
</comment>
<accession>A0AAJ1BE95</accession>
<dbReference type="Gene3D" id="3.40.630.30">
    <property type="match status" value="1"/>
</dbReference>
<dbReference type="PANTHER" id="PTHR43792:SF1">
    <property type="entry name" value="N-ACETYLTRANSFERASE DOMAIN-CONTAINING PROTEIN"/>
    <property type="match status" value="1"/>
</dbReference>
<dbReference type="Pfam" id="PF13302">
    <property type="entry name" value="Acetyltransf_3"/>
    <property type="match status" value="1"/>
</dbReference>
<dbReference type="Proteomes" id="UP001297581">
    <property type="component" value="Unassembled WGS sequence"/>
</dbReference>
<dbReference type="EMBL" id="JAKUDL010000001">
    <property type="protein sequence ID" value="MCH4293171.1"/>
    <property type="molecule type" value="Genomic_DNA"/>
</dbReference>
<dbReference type="AlphaFoldDB" id="A0AAJ1BE95"/>
<dbReference type="GO" id="GO:0016747">
    <property type="term" value="F:acyltransferase activity, transferring groups other than amino-acyl groups"/>
    <property type="evidence" value="ECO:0007669"/>
    <property type="project" value="InterPro"/>
</dbReference>
<evidence type="ECO:0000313" key="3">
    <source>
        <dbReference type="Proteomes" id="UP001297581"/>
    </source>
</evidence>
<evidence type="ECO:0000259" key="1">
    <source>
        <dbReference type="Pfam" id="PF13302"/>
    </source>
</evidence>
<evidence type="ECO:0000313" key="2">
    <source>
        <dbReference type="EMBL" id="MCH4293171.1"/>
    </source>
</evidence>
<dbReference type="InterPro" id="IPR051531">
    <property type="entry name" value="N-acetyltransferase"/>
</dbReference>
<feature type="domain" description="N-acetyltransferase" evidence="1">
    <location>
        <begin position="8"/>
        <end position="148"/>
    </location>
</feature>
<sequence length="167" mass="18681">MNRLTSPRLTLLPIQTDDRNIIVALNTNPDVMSFVSAPMTDIQANRTADIIFKQTATTPPKMYCWKILESVSGQTIGIIALTRMKADYPSMLEIGALSFPAFYGKGFIPEAMNTVCEFGLKLSEITGIYAKFQQDHQASYSITRKTGFSLPKQCKTSTEYLECFRTT</sequence>
<dbReference type="SUPFAM" id="SSF55729">
    <property type="entry name" value="Acyl-CoA N-acyltransferases (Nat)"/>
    <property type="match status" value="1"/>
</dbReference>
<dbReference type="InterPro" id="IPR000182">
    <property type="entry name" value="GNAT_dom"/>
</dbReference>
<name>A0AAJ1BE95_9GAMM</name>